<gene>
    <name evidence="2" type="ORF">CEV31_1030</name>
</gene>
<dbReference type="RefSeq" id="WP_094505820.1">
    <property type="nucleotide sequence ID" value="NZ_JBHEEK010000006.1"/>
</dbReference>
<dbReference type="Proteomes" id="UP000215590">
    <property type="component" value="Unassembled WGS sequence"/>
</dbReference>
<feature type="compositionally biased region" description="Pro residues" evidence="1">
    <location>
        <begin position="51"/>
        <end position="62"/>
    </location>
</feature>
<dbReference type="EMBL" id="NNRJ01000014">
    <property type="protein sequence ID" value="OYR20747.1"/>
    <property type="molecule type" value="Genomic_DNA"/>
</dbReference>
<name>A0A256G0X0_9HYPH</name>
<evidence type="ECO:0000313" key="2">
    <source>
        <dbReference type="EMBL" id="OYR20747.1"/>
    </source>
</evidence>
<keyword evidence="3" id="KW-1185">Reference proteome</keyword>
<evidence type="ECO:0000256" key="1">
    <source>
        <dbReference type="SAM" id="MobiDB-lite"/>
    </source>
</evidence>
<organism evidence="2 3">
    <name type="scientific">Brucella thiophenivorans</name>
    <dbReference type="NCBI Taxonomy" id="571255"/>
    <lineage>
        <taxon>Bacteria</taxon>
        <taxon>Pseudomonadati</taxon>
        <taxon>Pseudomonadota</taxon>
        <taxon>Alphaproteobacteria</taxon>
        <taxon>Hyphomicrobiales</taxon>
        <taxon>Brucellaceae</taxon>
        <taxon>Brucella/Ochrobactrum group</taxon>
        <taxon>Brucella</taxon>
    </lineage>
</organism>
<dbReference type="AlphaFoldDB" id="A0A256G0X0"/>
<reference evidence="2 3" key="1">
    <citation type="submission" date="2017-07" db="EMBL/GenBank/DDBJ databases">
        <title>Phylogenetic study on the rhizospheric bacterium Ochrobactrum sp. A44.</title>
        <authorList>
            <person name="Krzyzanowska D.M."/>
            <person name="Ossowicki A."/>
            <person name="Rajewska M."/>
            <person name="Maciag T."/>
            <person name="Kaczynski Z."/>
            <person name="Czerwicka M."/>
            <person name="Jafra S."/>
        </authorList>
    </citation>
    <scope>NUCLEOTIDE SEQUENCE [LARGE SCALE GENOMIC DNA]</scope>
    <source>
        <strain evidence="2 3">DSM 7216</strain>
    </source>
</reference>
<sequence length="73" mass="8015">MPTLTRILFLLAIIAAIVYGAMFSLANFVKPSTHKITIEIPASKIKQTVIAPPPEPLPPEPLPVQELKPDEQE</sequence>
<dbReference type="OrthoDB" id="9805893at2"/>
<evidence type="ECO:0000313" key="3">
    <source>
        <dbReference type="Proteomes" id="UP000215590"/>
    </source>
</evidence>
<proteinExistence type="predicted"/>
<accession>A0A256G0X0</accession>
<protein>
    <submittedName>
        <fullName evidence="2">Uncharacterized protein</fullName>
    </submittedName>
</protein>
<comment type="caution">
    <text evidence="2">The sequence shown here is derived from an EMBL/GenBank/DDBJ whole genome shotgun (WGS) entry which is preliminary data.</text>
</comment>
<feature type="region of interest" description="Disordered" evidence="1">
    <location>
        <begin position="49"/>
        <end position="73"/>
    </location>
</feature>